<dbReference type="RefSeq" id="WP_025801915.1">
    <property type="nucleotide sequence ID" value="NZ_CP053842.1"/>
</dbReference>
<evidence type="ECO:0000256" key="3">
    <source>
        <dbReference type="ARBA" id="ARBA00007365"/>
    </source>
</evidence>
<dbReference type="InterPro" id="IPR002130">
    <property type="entry name" value="Cyclophilin-type_PPIase_dom"/>
</dbReference>
<evidence type="ECO:0000256" key="5">
    <source>
        <dbReference type="ARBA" id="ARBA00022737"/>
    </source>
</evidence>
<dbReference type="PANTHER" id="PTHR45625:SF4">
    <property type="entry name" value="PEPTIDYLPROLYL ISOMERASE DOMAIN AND WD REPEAT-CONTAINING PROTEIN 1"/>
    <property type="match status" value="1"/>
</dbReference>
<dbReference type="AlphaFoldDB" id="A0A7M1LK26"/>
<dbReference type="InterPro" id="IPR024936">
    <property type="entry name" value="Cyclophilin-type_PPIase"/>
</dbReference>
<dbReference type="PANTHER" id="PTHR45625">
    <property type="entry name" value="PEPTIDYL-PROLYL CIS-TRANS ISOMERASE-RELATED"/>
    <property type="match status" value="1"/>
</dbReference>
<dbReference type="EMBL" id="CP063078">
    <property type="protein sequence ID" value="QOQ88146.1"/>
    <property type="molecule type" value="Genomic_DNA"/>
</dbReference>
<evidence type="ECO:0000313" key="11">
    <source>
        <dbReference type="Proteomes" id="UP000594749"/>
    </source>
</evidence>
<comment type="similarity">
    <text evidence="3 8">Belongs to the cyclophilin-type PPIase family.</text>
</comment>
<name>A0A7M1LK26_9BACT</name>
<dbReference type="SUPFAM" id="SSF50891">
    <property type="entry name" value="Cyclophilin-like"/>
    <property type="match status" value="1"/>
</dbReference>
<dbReference type="FunFam" id="2.40.100.10:FF:000003">
    <property type="entry name" value="Peptidylprolyl isomerase domain and WD repeat-containing 1"/>
    <property type="match status" value="1"/>
</dbReference>
<organism evidence="10 11">
    <name type="scientific">Campylobacter corcagiensis</name>
    <dbReference type="NCBI Taxonomy" id="1448857"/>
    <lineage>
        <taxon>Bacteria</taxon>
        <taxon>Pseudomonadati</taxon>
        <taxon>Campylobacterota</taxon>
        <taxon>Epsilonproteobacteria</taxon>
        <taxon>Campylobacterales</taxon>
        <taxon>Campylobacteraceae</taxon>
        <taxon>Campylobacter</taxon>
    </lineage>
</organism>
<protein>
    <recommendedName>
        <fullName evidence="8">Peptidyl-prolyl cis-trans isomerase</fullName>
        <shortName evidence="8">PPIase</shortName>
        <ecNumber evidence="8">5.2.1.8</ecNumber>
    </recommendedName>
</protein>
<evidence type="ECO:0000256" key="7">
    <source>
        <dbReference type="ARBA" id="ARBA00023235"/>
    </source>
</evidence>
<evidence type="ECO:0000256" key="4">
    <source>
        <dbReference type="ARBA" id="ARBA00022574"/>
    </source>
</evidence>
<dbReference type="PROSITE" id="PS00170">
    <property type="entry name" value="CSA_PPIASE_1"/>
    <property type="match status" value="1"/>
</dbReference>
<feature type="chain" id="PRO_5029951514" description="Peptidyl-prolyl cis-trans isomerase" evidence="8">
    <location>
        <begin position="18"/>
        <end position="172"/>
    </location>
</feature>
<gene>
    <name evidence="10" type="ORF">IMC76_04360</name>
</gene>
<evidence type="ECO:0000256" key="6">
    <source>
        <dbReference type="ARBA" id="ARBA00023110"/>
    </source>
</evidence>
<keyword evidence="4" id="KW-0853">WD repeat</keyword>
<keyword evidence="5" id="KW-0677">Repeat</keyword>
<dbReference type="GO" id="GO:0006457">
    <property type="term" value="P:protein folding"/>
    <property type="evidence" value="ECO:0007669"/>
    <property type="project" value="InterPro"/>
</dbReference>
<dbReference type="Proteomes" id="UP000594749">
    <property type="component" value="Chromosome"/>
</dbReference>
<feature type="domain" description="PPIase cyclophilin-type" evidence="9">
    <location>
        <begin position="16"/>
        <end position="170"/>
    </location>
</feature>
<dbReference type="PROSITE" id="PS50072">
    <property type="entry name" value="CSA_PPIASE_2"/>
    <property type="match status" value="1"/>
</dbReference>
<reference evidence="10 11" key="1">
    <citation type="submission" date="2020-10" db="EMBL/GenBank/DDBJ databases">
        <title>Campylobacter and Helicobacter PacBio genomes.</title>
        <authorList>
            <person name="Lane C."/>
        </authorList>
    </citation>
    <scope>NUCLEOTIDE SEQUENCE [LARGE SCALE GENOMIC DNA]</scope>
    <source>
        <strain evidence="10 11">2016D-0077</strain>
    </source>
</reference>
<proteinExistence type="inferred from homology"/>
<evidence type="ECO:0000256" key="8">
    <source>
        <dbReference type="RuleBase" id="RU363019"/>
    </source>
</evidence>
<evidence type="ECO:0000256" key="1">
    <source>
        <dbReference type="ARBA" id="ARBA00000971"/>
    </source>
</evidence>
<dbReference type="Gene3D" id="2.40.100.10">
    <property type="entry name" value="Cyclophilin-like"/>
    <property type="match status" value="1"/>
</dbReference>
<feature type="signal peptide" evidence="8">
    <location>
        <begin position="1"/>
        <end position="17"/>
    </location>
</feature>
<keyword evidence="11" id="KW-1185">Reference proteome</keyword>
<comment type="catalytic activity">
    <reaction evidence="1 8">
        <text>[protein]-peptidylproline (omega=180) = [protein]-peptidylproline (omega=0)</text>
        <dbReference type="Rhea" id="RHEA:16237"/>
        <dbReference type="Rhea" id="RHEA-COMP:10747"/>
        <dbReference type="Rhea" id="RHEA-COMP:10748"/>
        <dbReference type="ChEBI" id="CHEBI:83833"/>
        <dbReference type="ChEBI" id="CHEBI:83834"/>
        <dbReference type="EC" id="5.2.1.8"/>
    </reaction>
</comment>
<dbReference type="InterPro" id="IPR029000">
    <property type="entry name" value="Cyclophilin-like_dom_sf"/>
</dbReference>
<dbReference type="InterPro" id="IPR044666">
    <property type="entry name" value="Cyclophilin_A-like"/>
</dbReference>
<dbReference type="PIRSF" id="PIRSF001467">
    <property type="entry name" value="Peptidylpro_ismrse"/>
    <property type="match status" value="1"/>
</dbReference>
<dbReference type="EC" id="5.2.1.8" evidence="8"/>
<dbReference type="GO" id="GO:0003755">
    <property type="term" value="F:peptidyl-prolyl cis-trans isomerase activity"/>
    <property type="evidence" value="ECO:0007669"/>
    <property type="project" value="UniProtKB-UniRule"/>
</dbReference>
<sequence>MKKLVLSFSLACSVVFASEVVLKTNQGDIKLKIYDDAAPKAALNFKTHAKNGYYDGVIFHRVIKGFMMQGGDPTGSGTGGKSIWGKDFEDEFESKLTFDKAGLLAMANAGRNTNGSQFFITFNPTSWLNGYHTIFGEVIDGMDIVRKIENTKTDKKDRPIDEIKIISAEVIE</sequence>
<evidence type="ECO:0000259" key="9">
    <source>
        <dbReference type="PROSITE" id="PS50072"/>
    </source>
</evidence>
<accession>A0A7M1LK26</accession>
<evidence type="ECO:0000313" key="10">
    <source>
        <dbReference type="EMBL" id="QOQ88146.1"/>
    </source>
</evidence>
<keyword evidence="7 8" id="KW-0413">Isomerase</keyword>
<keyword evidence="8" id="KW-0732">Signal</keyword>
<dbReference type="OrthoDB" id="9807797at2"/>
<evidence type="ECO:0000256" key="2">
    <source>
        <dbReference type="ARBA" id="ARBA00002388"/>
    </source>
</evidence>
<keyword evidence="6 8" id="KW-0697">Rotamase</keyword>
<dbReference type="InterPro" id="IPR020892">
    <property type="entry name" value="Cyclophilin-type_PPIase_CS"/>
</dbReference>
<dbReference type="Pfam" id="PF00160">
    <property type="entry name" value="Pro_isomerase"/>
    <property type="match status" value="1"/>
</dbReference>
<dbReference type="PRINTS" id="PR00153">
    <property type="entry name" value="CSAPPISMRASE"/>
</dbReference>
<comment type="function">
    <text evidence="2 8">PPIases accelerate the folding of proteins. It catalyzes the cis-trans isomerization of proline imidic peptide bonds in oligopeptides.</text>
</comment>